<evidence type="ECO:0000313" key="3">
    <source>
        <dbReference type="Proteomes" id="UP001371218"/>
    </source>
</evidence>
<dbReference type="Pfam" id="PF13781">
    <property type="entry name" value="DoxX_3"/>
    <property type="match status" value="1"/>
</dbReference>
<protein>
    <submittedName>
        <fullName evidence="2">DoxX-like family protein</fullName>
    </submittedName>
</protein>
<sequence length="85" mass="9241">MPDAWAPAMLYGAAAVDLLLGAATLARPGKALWWAQIGLIVLYTVIISWKLPEFWLHPYGPVLKNLPILAALSLLIALEPARPAR</sequence>
<feature type="transmembrane region" description="Helical" evidence="1">
    <location>
        <begin position="61"/>
        <end position="78"/>
    </location>
</feature>
<name>A0ABU9BS96_9BURK</name>
<dbReference type="EMBL" id="JBBUTG010000012">
    <property type="protein sequence ID" value="MEK8032846.1"/>
    <property type="molecule type" value="Genomic_DNA"/>
</dbReference>
<evidence type="ECO:0000256" key="1">
    <source>
        <dbReference type="SAM" id="Phobius"/>
    </source>
</evidence>
<feature type="transmembrane region" description="Helical" evidence="1">
    <location>
        <begin position="32"/>
        <end position="49"/>
    </location>
</feature>
<organism evidence="2 3">
    <name type="scientific">Ideonella lacteola</name>
    <dbReference type="NCBI Taxonomy" id="2984193"/>
    <lineage>
        <taxon>Bacteria</taxon>
        <taxon>Pseudomonadati</taxon>
        <taxon>Pseudomonadota</taxon>
        <taxon>Betaproteobacteria</taxon>
        <taxon>Burkholderiales</taxon>
        <taxon>Sphaerotilaceae</taxon>
        <taxon>Ideonella</taxon>
    </lineage>
</organism>
<evidence type="ECO:0000313" key="2">
    <source>
        <dbReference type="EMBL" id="MEK8032846.1"/>
    </source>
</evidence>
<keyword evidence="1" id="KW-0472">Membrane</keyword>
<accession>A0ABU9BS96</accession>
<keyword evidence="1" id="KW-1133">Transmembrane helix</keyword>
<gene>
    <name evidence="2" type="ORF">AACH06_18650</name>
</gene>
<proteinExistence type="predicted"/>
<keyword evidence="3" id="KW-1185">Reference proteome</keyword>
<dbReference type="InterPro" id="IPR025695">
    <property type="entry name" value="DoxX-like"/>
</dbReference>
<dbReference type="RefSeq" id="WP_341427262.1">
    <property type="nucleotide sequence ID" value="NZ_JBBUTG010000012.1"/>
</dbReference>
<comment type="caution">
    <text evidence="2">The sequence shown here is derived from an EMBL/GenBank/DDBJ whole genome shotgun (WGS) entry which is preliminary data.</text>
</comment>
<dbReference type="Proteomes" id="UP001371218">
    <property type="component" value="Unassembled WGS sequence"/>
</dbReference>
<keyword evidence="1" id="KW-0812">Transmembrane</keyword>
<feature type="transmembrane region" description="Helical" evidence="1">
    <location>
        <begin position="6"/>
        <end position="25"/>
    </location>
</feature>
<reference evidence="2 3" key="1">
    <citation type="submission" date="2024-04" db="EMBL/GenBank/DDBJ databases">
        <title>Novel species of the genus Ideonella isolated from streams.</title>
        <authorList>
            <person name="Lu H."/>
        </authorList>
    </citation>
    <scope>NUCLEOTIDE SEQUENCE [LARGE SCALE GENOMIC DNA]</scope>
    <source>
        <strain evidence="2 3">DXS29W</strain>
    </source>
</reference>